<feature type="compositionally biased region" description="Basic and acidic residues" evidence="1">
    <location>
        <begin position="80"/>
        <end position="100"/>
    </location>
</feature>
<feature type="region of interest" description="Disordered" evidence="1">
    <location>
        <begin position="72"/>
        <end position="117"/>
    </location>
</feature>
<gene>
    <name evidence="2" type="ORF">LSUE1_G005554</name>
</gene>
<evidence type="ECO:0000313" key="2">
    <source>
        <dbReference type="EMBL" id="TVY71235.1"/>
    </source>
</evidence>
<evidence type="ECO:0000256" key="1">
    <source>
        <dbReference type="SAM" id="MobiDB-lite"/>
    </source>
</evidence>
<dbReference type="Proteomes" id="UP000469558">
    <property type="component" value="Unassembled WGS sequence"/>
</dbReference>
<sequence>MCVKEFLGYICGHCSIPTLIKCPLTSSNPTFQPCKYPAERPKVLRDEELHREQHMAGECPCEVIFDGEDREKRLRPRAGKGKEKAGRKEEHGLRRGEGGGRGHRSGGGHRHDYAGGGVSYDAARGRGRGREGIHYDQGTDGGMSNDSAVASYGSIHQGYAGGAGNNAGFGYGDFGAGGYYNSIISGLEGLGLHGGFETQQNTARQSWDSDAKEAAYQYVGYVVNDAHRGVTVPAAEQGLRDADGEDYHAGHLAQEEEQPMSSQQGPRGMKWYTDDSNIAASNEEVTPARTFVAASSTKSKDGLLNLYKHDKSPPAPKINDKTSKTTKTVPKAFSEPSYTPHQAHVECTMEDSEGLGSPNVVSSDMAKAGH</sequence>
<organism evidence="2 3">
    <name type="scientific">Lachnellula suecica</name>
    <dbReference type="NCBI Taxonomy" id="602035"/>
    <lineage>
        <taxon>Eukaryota</taxon>
        <taxon>Fungi</taxon>
        <taxon>Dikarya</taxon>
        <taxon>Ascomycota</taxon>
        <taxon>Pezizomycotina</taxon>
        <taxon>Leotiomycetes</taxon>
        <taxon>Helotiales</taxon>
        <taxon>Lachnaceae</taxon>
        <taxon>Lachnellula</taxon>
    </lineage>
</organism>
<proteinExistence type="predicted"/>
<name>A0A8T9C3S3_9HELO</name>
<reference evidence="2 3" key="1">
    <citation type="submission" date="2018-05" db="EMBL/GenBank/DDBJ databases">
        <title>Genome sequencing and assembly of the regulated plant pathogen Lachnellula willkommii and related sister species for the development of diagnostic species identification markers.</title>
        <authorList>
            <person name="Giroux E."/>
            <person name="Bilodeau G."/>
        </authorList>
    </citation>
    <scope>NUCLEOTIDE SEQUENCE [LARGE SCALE GENOMIC DNA]</scope>
    <source>
        <strain evidence="2 3">CBS 268.59</strain>
    </source>
</reference>
<dbReference type="OrthoDB" id="3438093at2759"/>
<dbReference type="AlphaFoldDB" id="A0A8T9C3S3"/>
<feature type="compositionally biased region" description="Basic and acidic residues" evidence="1">
    <location>
        <begin position="307"/>
        <end position="323"/>
    </location>
</feature>
<comment type="caution">
    <text evidence="2">The sequence shown here is derived from an EMBL/GenBank/DDBJ whole genome shotgun (WGS) entry which is preliminary data.</text>
</comment>
<feature type="region of interest" description="Disordered" evidence="1">
    <location>
        <begin position="306"/>
        <end position="370"/>
    </location>
</feature>
<dbReference type="EMBL" id="QGMK01001299">
    <property type="protein sequence ID" value="TVY71235.1"/>
    <property type="molecule type" value="Genomic_DNA"/>
</dbReference>
<protein>
    <submittedName>
        <fullName evidence="2">Uncharacterized protein</fullName>
    </submittedName>
</protein>
<keyword evidence="3" id="KW-1185">Reference proteome</keyword>
<accession>A0A8T9C3S3</accession>
<evidence type="ECO:0000313" key="3">
    <source>
        <dbReference type="Proteomes" id="UP000469558"/>
    </source>
</evidence>
<feature type="region of interest" description="Disordered" evidence="1">
    <location>
        <begin position="253"/>
        <end position="273"/>
    </location>
</feature>